<accession>A0A4Q1S9F2</accession>
<name>A0A4Q1S9F2_9BACT</name>
<dbReference type="GO" id="GO:0016787">
    <property type="term" value="F:hydrolase activity"/>
    <property type="evidence" value="ECO:0007669"/>
    <property type="project" value="UniProtKB-KW"/>
</dbReference>
<sequence length="146" mass="16429">MPGRPRALISPVLLDASVIVALFHQRDAYHAMCVRALEELDRPLVTCEPVIMESCHLLKRSVGAVDAVVANIESGSFEMPWRLVDAASAVRALMEKYRDIPASLADACLIQMADELDTGDILTLDSDFRSYRWRRHNPFHLLIDRV</sequence>
<dbReference type="GO" id="GO:0000287">
    <property type="term" value="F:magnesium ion binding"/>
    <property type="evidence" value="ECO:0007669"/>
    <property type="project" value="UniProtKB-UniRule"/>
</dbReference>
<dbReference type="GO" id="GO:0090729">
    <property type="term" value="F:toxin activity"/>
    <property type="evidence" value="ECO:0007669"/>
    <property type="project" value="UniProtKB-KW"/>
</dbReference>
<keyword evidence="1 5" id="KW-1277">Toxin-antitoxin system</keyword>
<dbReference type="PANTHER" id="PTHR42188:SF1">
    <property type="entry name" value="23S RRNA-SPECIFIC ENDONUCLEASE VAPC20"/>
    <property type="match status" value="1"/>
</dbReference>
<keyword evidence="3 5" id="KW-0479">Metal-binding</keyword>
<dbReference type="EC" id="3.1.-.-" evidence="5"/>
<dbReference type="EMBL" id="SDMK01000004">
    <property type="protein sequence ID" value="RXS93696.1"/>
    <property type="molecule type" value="Genomic_DNA"/>
</dbReference>
<feature type="binding site" evidence="5">
    <location>
        <position position="15"/>
    </location>
    <ligand>
        <name>Mg(2+)</name>
        <dbReference type="ChEBI" id="CHEBI:18420"/>
    </ligand>
</feature>
<dbReference type="AlphaFoldDB" id="A0A4Q1S9F2"/>
<dbReference type="Pfam" id="PF01850">
    <property type="entry name" value="PIN"/>
    <property type="match status" value="1"/>
</dbReference>
<protein>
    <recommendedName>
        <fullName evidence="5">Ribonuclease VapC</fullName>
        <shortName evidence="5">RNase VapC</shortName>
        <ecNumber evidence="5">3.1.-.-</ecNumber>
    </recommendedName>
    <alternativeName>
        <fullName evidence="5">Toxin VapC</fullName>
    </alternativeName>
</protein>
<feature type="binding site" evidence="5">
    <location>
        <position position="106"/>
    </location>
    <ligand>
        <name>Mg(2+)</name>
        <dbReference type="ChEBI" id="CHEBI:18420"/>
    </ligand>
</feature>
<keyword evidence="8" id="KW-1185">Reference proteome</keyword>
<dbReference type="InterPro" id="IPR039018">
    <property type="entry name" value="VapC20-like"/>
</dbReference>
<proteinExistence type="inferred from homology"/>
<comment type="caution">
    <text evidence="7">The sequence shown here is derived from an EMBL/GenBank/DDBJ whole genome shotgun (WGS) entry which is preliminary data.</text>
</comment>
<dbReference type="PANTHER" id="PTHR42188">
    <property type="entry name" value="23S RRNA-SPECIFIC ENDONUCLEASE VAPC20"/>
    <property type="match status" value="1"/>
</dbReference>
<dbReference type="InterPro" id="IPR002716">
    <property type="entry name" value="PIN_dom"/>
</dbReference>
<feature type="domain" description="PIN" evidence="6">
    <location>
        <begin position="12"/>
        <end position="132"/>
    </location>
</feature>
<evidence type="ECO:0000256" key="1">
    <source>
        <dbReference type="ARBA" id="ARBA00022649"/>
    </source>
</evidence>
<dbReference type="SUPFAM" id="SSF88723">
    <property type="entry name" value="PIN domain-like"/>
    <property type="match status" value="1"/>
</dbReference>
<keyword evidence="2 5" id="KW-0540">Nuclease</keyword>
<dbReference type="HAMAP" id="MF_00265">
    <property type="entry name" value="VapC_Nob1"/>
    <property type="match status" value="1"/>
</dbReference>
<evidence type="ECO:0000313" key="7">
    <source>
        <dbReference type="EMBL" id="RXS93696.1"/>
    </source>
</evidence>
<reference evidence="7 8" key="1">
    <citation type="journal article" date="2016" name="Int. J. Syst. Evol. Microbiol.">
        <title>Acidipila dinghuensis sp. nov., an acidobacterium isolated from forest soil.</title>
        <authorList>
            <person name="Jiang Y.W."/>
            <person name="Wang J."/>
            <person name="Chen M.H."/>
            <person name="Lv Y.Y."/>
            <person name="Qiu L.H."/>
        </authorList>
    </citation>
    <scope>NUCLEOTIDE SEQUENCE [LARGE SCALE GENOMIC DNA]</scope>
    <source>
        <strain evidence="7 8">DHOF10</strain>
    </source>
</reference>
<dbReference type="GO" id="GO:0004521">
    <property type="term" value="F:RNA endonuclease activity"/>
    <property type="evidence" value="ECO:0007669"/>
    <property type="project" value="InterPro"/>
</dbReference>
<keyword evidence="5" id="KW-0460">Magnesium</keyword>
<keyword evidence="5" id="KW-0800">Toxin</keyword>
<evidence type="ECO:0000256" key="2">
    <source>
        <dbReference type="ARBA" id="ARBA00022722"/>
    </source>
</evidence>
<evidence type="ECO:0000259" key="6">
    <source>
        <dbReference type="Pfam" id="PF01850"/>
    </source>
</evidence>
<dbReference type="InterPro" id="IPR029060">
    <property type="entry name" value="PIN-like_dom_sf"/>
</dbReference>
<gene>
    <name evidence="5" type="primary">vapC</name>
    <name evidence="7" type="ORF">ESZ00_16705</name>
</gene>
<organism evidence="7 8">
    <name type="scientific">Silvibacterium dinghuense</name>
    <dbReference type="NCBI Taxonomy" id="1560006"/>
    <lineage>
        <taxon>Bacteria</taxon>
        <taxon>Pseudomonadati</taxon>
        <taxon>Acidobacteriota</taxon>
        <taxon>Terriglobia</taxon>
        <taxon>Terriglobales</taxon>
        <taxon>Acidobacteriaceae</taxon>
        <taxon>Silvibacterium</taxon>
    </lineage>
</organism>
<evidence type="ECO:0000256" key="3">
    <source>
        <dbReference type="ARBA" id="ARBA00022723"/>
    </source>
</evidence>
<dbReference type="Gene3D" id="3.40.50.1010">
    <property type="entry name" value="5'-nuclease"/>
    <property type="match status" value="1"/>
</dbReference>
<dbReference type="Proteomes" id="UP000290253">
    <property type="component" value="Unassembled WGS sequence"/>
</dbReference>
<keyword evidence="4 5" id="KW-0378">Hydrolase</keyword>
<comment type="cofactor">
    <cofactor evidence="5">
        <name>Mg(2+)</name>
        <dbReference type="ChEBI" id="CHEBI:18420"/>
    </cofactor>
</comment>
<evidence type="ECO:0000313" key="8">
    <source>
        <dbReference type="Proteomes" id="UP000290253"/>
    </source>
</evidence>
<evidence type="ECO:0000256" key="4">
    <source>
        <dbReference type="ARBA" id="ARBA00022801"/>
    </source>
</evidence>
<dbReference type="OrthoDB" id="196926at2"/>
<evidence type="ECO:0000256" key="5">
    <source>
        <dbReference type="HAMAP-Rule" id="MF_00265"/>
    </source>
</evidence>
<dbReference type="GO" id="GO:0016075">
    <property type="term" value="P:rRNA catabolic process"/>
    <property type="evidence" value="ECO:0007669"/>
    <property type="project" value="TreeGrafter"/>
</dbReference>
<comment type="function">
    <text evidence="5">Toxic component of a toxin-antitoxin (TA) system. An RNase.</text>
</comment>
<dbReference type="InterPro" id="IPR022907">
    <property type="entry name" value="VapC_family"/>
</dbReference>
<comment type="similarity">
    <text evidence="5">Belongs to the PINc/VapC protein family.</text>
</comment>